<name>A0ABQ5X7N0_9GAMM</name>
<proteinExistence type="predicted"/>
<feature type="chain" id="PRO_5045752859" description="Serine protease" evidence="2">
    <location>
        <begin position="29"/>
        <end position="375"/>
    </location>
</feature>
<keyword evidence="2" id="KW-0732">Signal</keyword>
<comment type="caution">
    <text evidence="3">The sequence shown here is derived from an EMBL/GenBank/DDBJ whole genome shotgun (WGS) entry which is preliminary data.</text>
</comment>
<keyword evidence="4" id="KW-1185">Reference proteome</keyword>
<evidence type="ECO:0000313" key="4">
    <source>
        <dbReference type="Proteomes" id="UP001156627"/>
    </source>
</evidence>
<protein>
    <recommendedName>
        <fullName evidence="5">Serine protease</fullName>
    </recommendedName>
</protein>
<feature type="signal peptide" evidence="2">
    <location>
        <begin position="1"/>
        <end position="28"/>
    </location>
</feature>
<evidence type="ECO:0000256" key="2">
    <source>
        <dbReference type="SAM" id="SignalP"/>
    </source>
</evidence>
<feature type="region of interest" description="Disordered" evidence="1">
    <location>
        <begin position="309"/>
        <end position="328"/>
    </location>
</feature>
<reference evidence="4" key="1">
    <citation type="journal article" date="2019" name="Int. J. Syst. Evol. Microbiol.">
        <title>The Global Catalogue of Microorganisms (GCM) 10K type strain sequencing project: providing services to taxonomists for standard genome sequencing and annotation.</title>
        <authorList>
            <consortium name="The Broad Institute Genomics Platform"/>
            <consortium name="The Broad Institute Genome Sequencing Center for Infectious Disease"/>
            <person name="Wu L."/>
            <person name="Ma J."/>
        </authorList>
    </citation>
    <scope>NUCLEOTIDE SEQUENCE [LARGE SCALE GENOMIC DNA]</scope>
    <source>
        <strain evidence="4">NBRC 111981</strain>
    </source>
</reference>
<organism evidence="3 4">
    <name type="scientific">Dyella flagellata</name>
    <dbReference type="NCBI Taxonomy" id="1867833"/>
    <lineage>
        <taxon>Bacteria</taxon>
        <taxon>Pseudomonadati</taxon>
        <taxon>Pseudomonadota</taxon>
        <taxon>Gammaproteobacteria</taxon>
        <taxon>Lysobacterales</taxon>
        <taxon>Rhodanobacteraceae</taxon>
        <taxon>Dyella</taxon>
    </lineage>
</organism>
<sequence length="375" mass="38630">MFEHTKYSLLKVAAVSGLLALMAGSAFAAQNTEPQISNPYSPAFGHPYRHGAVPTRAAHAKMKAYRAYRVEAGAATGPETLSFGGGIDGIGVTSGTPKVYLVFFGSDWGNQSTDANGDLNFDNDPSGAAPYLQELFKGLGTGGELWSGTMTQYCDGPSVASGATSCPSGAPLIGYPTGGALAGVWYDNSQPSPSAASGAQLAQEAINAAAYFGNTTSDSNRYVQYVILSPTGANPDNYQTGGFCAWHDYNGDGSLSGGPVSSPYGDIAFTNMPYVSDQGSGCGAGFVNGGNNLDGFSIVEGHEYAETVTDQNPAGGWTNQTGSSYNGQEDGDECAWISSGQGASANVSMGTGSFAMQSTWSNDTNQCEIAHPIVQ</sequence>
<accession>A0ABQ5X7N0</accession>
<dbReference type="Proteomes" id="UP001156627">
    <property type="component" value="Unassembled WGS sequence"/>
</dbReference>
<evidence type="ECO:0000313" key="3">
    <source>
        <dbReference type="EMBL" id="GLQ86674.1"/>
    </source>
</evidence>
<feature type="compositionally biased region" description="Polar residues" evidence="1">
    <location>
        <begin position="309"/>
        <end position="327"/>
    </location>
</feature>
<dbReference type="EMBL" id="BSOA01000002">
    <property type="protein sequence ID" value="GLQ86674.1"/>
    <property type="molecule type" value="Genomic_DNA"/>
</dbReference>
<evidence type="ECO:0008006" key="5">
    <source>
        <dbReference type="Google" id="ProtNLM"/>
    </source>
</evidence>
<dbReference type="RefSeq" id="WP_284330070.1">
    <property type="nucleotide sequence ID" value="NZ_BSOA01000002.1"/>
</dbReference>
<evidence type="ECO:0000256" key="1">
    <source>
        <dbReference type="SAM" id="MobiDB-lite"/>
    </source>
</evidence>
<gene>
    <name evidence="3" type="ORF">GCM10007898_02400</name>
</gene>